<feature type="region of interest" description="Disordered" evidence="6">
    <location>
        <begin position="262"/>
        <end position="288"/>
    </location>
</feature>
<comment type="similarity">
    <text evidence="2">Belongs to the transposase 11 family.</text>
</comment>
<keyword evidence="5" id="KW-0233">DNA recombination</keyword>
<feature type="domain" description="Transposase InsH N-terminal" evidence="8">
    <location>
        <begin position="14"/>
        <end position="110"/>
    </location>
</feature>
<dbReference type="GO" id="GO:0003677">
    <property type="term" value="F:DNA binding"/>
    <property type="evidence" value="ECO:0007669"/>
    <property type="project" value="UniProtKB-KW"/>
</dbReference>
<dbReference type="InterPro" id="IPR008490">
    <property type="entry name" value="Transposase_InsH_N"/>
</dbReference>
<evidence type="ECO:0000256" key="2">
    <source>
        <dbReference type="ARBA" id="ARBA00010075"/>
    </source>
</evidence>
<organism evidence="9 10">
    <name type="scientific">Nitrosomonas communis</name>
    <dbReference type="NCBI Taxonomy" id="44574"/>
    <lineage>
        <taxon>Bacteria</taxon>
        <taxon>Pseudomonadati</taxon>
        <taxon>Pseudomonadota</taxon>
        <taxon>Betaproteobacteria</taxon>
        <taxon>Nitrosomonadales</taxon>
        <taxon>Nitrosomonadaceae</taxon>
        <taxon>Nitrosomonas</taxon>
    </lineage>
</organism>
<evidence type="ECO:0000256" key="5">
    <source>
        <dbReference type="ARBA" id="ARBA00023172"/>
    </source>
</evidence>
<evidence type="ECO:0008006" key="11">
    <source>
        <dbReference type="Google" id="ProtNLM"/>
    </source>
</evidence>
<evidence type="ECO:0000259" key="7">
    <source>
        <dbReference type="Pfam" id="PF01609"/>
    </source>
</evidence>
<feature type="domain" description="Transposase IS4-like" evidence="7">
    <location>
        <begin position="137"/>
        <end position="330"/>
    </location>
</feature>
<comment type="function">
    <text evidence="1">Involved in the transposition of the insertion sequence IS5.</text>
</comment>
<keyword evidence="4" id="KW-0238">DNA-binding</keyword>
<dbReference type="GO" id="GO:0006313">
    <property type="term" value="P:DNA transposition"/>
    <property type="evidence" value="ECO:0007669"/>
    <property type="project" value="InterPro"/>
</dbReference>
<dbReference type="NCBIfam" id="NF033581">
    <property type="entry name" value="transpos_IS5_4"/>
    <property type="match status" value="1"/>
</dbReference>
<dbReference type="PATRIC" id="fig|44574.3.peg.1112"/>
<dbReference type="EMBL" id="CP011451">
    <property type="protein sequence ID" value="AKH37248.1"/>
    <property type="molecule type" value="Genomic_DNA"/>
</dbReference>
<evidence type="ECO:0000259" key="8">
    <source>
        <dbReference type="Pfam" id="PF05598"/>
    </source>
</evidence>
<evidence type="ECO:0000256" key="6">
    <source>
        <dbReference type="SAM" id="MobiDB-lite"/>
    </source>
</evidence>
<dbReference type="Pfam" id="PF01609">
    <property type="entry name" value="DDE_Tnp_1"/>
    <property type="match status" value="1"/>
</dbReference>
<dbReference type="InterPro" id="IPR047959">
    <property type="entry name" value="Transpos_IS5"/>
</dbReference>
<dbReference type="InterPro" id="IPR002559">
    <property type="entry name" value="Transposase_11"/>
</dbReference>
<evidence type="ECO:0000256" key="3">
    <source>
        <dbReference type="ARBA" id="ARBA00022578"/>
    </source>
</evidence>
<dbReference type="PANTHER" id="PTHR35604">
    <property type="entry name" value="TRANSPOSASE INSH FOR INSERTION SEQUENCE ELEMENT IS5A-RELATED"/>
    <property type="match status" value="1"/>
</dbReference>
<protein>
    <recommendedName>
        <fullName evidence="11">Transposase</fullName>
    </recommendedName>
</protein>
<gene>
    <name evidence="9" type="ORF">AAW31_04600</name>
</gene>
<keyword evidence="10" id="KW-1185">Reference proteome</keyword>
<keyword evidence="3" id="KW-0815">Transposition</keyword>
<dbReference type="PANTHER" id="PTHR35604:SF2">
    <property type="entry name" value="TRANSPOSASE INSH FOR INSERTION SEQUENCE ELEMENT IS5A-RELATED"/>
    <property type="match status" value="1"/>
</dbReference>
<reference evidence="9 10" key="2">
    <citation type="journal article" date="2016" name="Genome Announc.">
        <title>Genome Sequence of Nitrosomonas communis Strain Nm2, a Mesophilic Ammonia-Oxidizing Bacterium Isolated from Mediterranean Soil.</title>
        <authorList>
            <person name="Kozlowski J.A."/>
            <person name="Kits K.D."/>
            <person name="Stein L.Y."/>
        </authorList>
    </citation>
    <scope>NUCLEOTIDE SEQUENCE [LARGE SCALE GENOMIC DNA]</scope>
    <source>
        <strain evidence="9 10">Nm2</strain>
    </source>
</reference>
<dbReference type="Proteomes" id="UP000034156">
    <property type="component" value="Chromosome"/>
</dbReference>
<evidence type="ECO:0000256" key="1">
    <source>
        <dbReference type="ARBA" id="ARBA00003544"/>
    </source>
</evidence>
<evidence type="ECO:0000313" key="10">
    <source>
        <dbReference type="Proteomes" id="UP000034156"/>
    </source>
</evidence>
<reference evidence="10" key="1">
    <citation type="submission" date="2015-05" db="EMBL/GenBank/DDBJ databases">
        <title>Draft genome of Nitrosomonas communis strain Nm2.</title>
        <authorList>
            <person name="Kozlowski J.A."/>
            <person name="Kits K.D."/>
            <person name="Stein L.Y."/>
        </authorList>
    </citation>
    <scope>NUCLEOTIDE SEQUENCE [LARGE SCALE GENOMIC DNA]</scope>
    <source>
        <strain evidence="10">Nm2</strain>
    </source>
</reference>
<dbReference type="KEGG" id="nco:AAW31_04600"/>
<proteinExistence type="inferred from homology"/>
<evidence type="ECO:0000313" key="9">
    <source>
        <dbReference type="EMBL" id="AKH37248.1"/>
    </source>
</evidence>
<dbReference type="RefSeq" id="WP_046849340.1">
    <property type="nucleotide sequence ID" value="NZ_CP011451.1"/>
</dbReference>
<name>A0A0F7KDL4_9PROT</name>
<sequence>MQLGFFDLDNRYAQLSKLNDPLEELNRIIDWNLFADLLAETTMKPRKSEAGRKPFDRVMLFKMLVLQRMNNLSDDRLEYQVRDRLSFMRFLGLGLAGVVPDAKTMWSFREELKENHLMDRLFARFDECLRELEVELKSGQIIDATFVSVPKQRNTREENKMIKEDAVPIEWGQNPHKLAQKDIDARWTKKNSESFYGYKDHVNMDRDTKLITTWEVTSAQIHDSQVLEEVLQSPEVGGADIYADSAYRSNAQEESLVTSKYTSQIHEKGARNHPLTQAQKSSNKEKSRVRARVEHVFGSMTNELGGITIRTIGYGRAKVQIGLLNLVYNIKRVATLIRKGYFSFDRVSAPEMA</sequence>
<evidence type="ECO:0000256" key="4">
    <source>
        <dbReference type="ARBA" id="ARBA00023125"/>
    </source>
</evidence>
<dbReference type="Pfam" id="PF05598">
    <property type="entry name" value="DUF772"/>
    <property type="match status" value="1"/>
</dbReference>
<dbReference type="AlphaFoldDB" id="A0A0F7KDL4"/>
<accession>A0A0F7KDL4</accession>
<dbReference type="GO" id="GO:0004803">
    <property type="term" value="F:transposase activity"/>
    <property type="evidence" value="ECO:0007669"/>
    <property type="project" value="InterPro"/>
</dbReference>
<dbReference type="OrthoDB" id="8547381at2"/>